<accession>A0ABU6WK91</accession>
<sequence length="157" mass="17296">MLLRKIPNLSFKPLLSDGLCQYNALPYFFGVGSERRGVETHIPDPYAIEIGNPPEGYDEKWLINVHAIDTRGVQDKVGCTECRCDLYNITKDSDLAKYGNGSEAGNEKGYLVGMTTCYPQPGSIKISNGETLTLEVDYSNTKLHSGVTNGTFLPPRC</sequence>
<dbReference type="Pfam" id="PF07712">
    <property type="entry name" value="SURNod19"/>
    <property type="match status" value="2"/>
</dbReference>
<dbReference type="Proteomes" id="UP001341840">
    <property type="component" value="Unassembled WGS sequence"/>
</dbReference>
<reference evidence="1 2" key="1">
    <citation type="journal article" date="2023" name="Plants (Basel)">
        <title>Bridging the Gap: Combining Genomics and Transcriptomics Approaches to Understand Stylosanthes scabra, an Orphan Legume from the Brazilian Caatinga.</title>
        <authorList>
            <person name="Ferreira-Neto J.R.C."/>
            <person name="da Silva M.D."/>
            <person name="Binneck E."/>
            <person name="de Melo N.F."/>
            <person name="da Silva R.H."/>
            <person name="de Melo A.L.T.M."/>
            <person name="Pandolfi V."/>
            <person name="Bustamante F.O."/>
            <person name="Brasileiro-Vidal A.C."/>
            <person name="Benko-Iseppon A.M."/>
        </authorList>
    </citation>
    <scope>NUCLEOTIDE SEQUENCE [LARGE SCALE GENOMIC DNA]</scope>
    <source>
        <tissue evidence="1">Leaves</tissue>
    </source>
</reference>
<dbReference type="EMBL" id="JASCZI010181584">
    <property type="protein sequence ID" value="MED6184703.1"/>
    <property type="molecule type" value="Genomic_DNA"/>
</dbReference>
<evidence type="ECO:0000313" key="2">
    <source>
        <dbReference type="Proteomes" id="UP001341840"/>
    </source>
</evidence>
<protein>
    <submittedName>
        <fullName evidence="1">Uncharacterized protein</fullName>
    </submittedName>
</protein>
<dbReference type="PANTHER" id="PTHR33390:SF1">
    <property type="entry name" value="STRESS UP-REGULATED NOD 19 PROTEIN"/>
    <property type="match status" value="1"/>
</dbReference>
<organism evidence="1 2">
    <name type="scientific">Stylosanthes scabra</name>
    <dbReference type="NCBI Taxonomy" id="79078"/>
    <lineage>
        <taxon>Eukaryota</taxon>
        <taxon>Viridiplantae</taxon>
        <taxon>Streptophyta</taxon>
        <taxon>Embryophyta</taxon>
        <taxon>Tracheophyta</taxon>
        <taxon>Spermatophyta</taxon>
        <taxon>Magnoliopsida</taxon>
        <taxon>eudicotyledons</taxon>
        <taxon>Gunneridae</taxon>
        <taxon>Pentapetalae</taxon>
        <taxon>rosids</taxon>
        <taxon>fabids</taxon>
        <taxon>Fabales</taxon>
        <taxon>Fabaceae</taxon>
        <taxon>Papilionoideae</taxon>
        <taxon>50 kb inversion clade</taxon>
        <taxon>dalbergioids sensu lato</taxon>
        <taxon>Dalbergieae</taxon>
        <taxon>Pterocarpus clade</taxon>
        <taxon>Stylosanthes</taxon>
    </lineage>
</organism>
<name>A0ABU6WK91_9FABA</name>
<evidence type="ECO:0000313" key="1">
    <source>
        <dbReference type="EMBL" id="MED6184703.1"/>
    </source>
</evidence>
<dbReference type="PANTHER" id="PTHR33390">
    <property type="entry name" value="STRESS UP-REGULATED NOD 19 PROTEIN"/>
    <property type="match status" value="1"/>
</dbReference>
<keyword evidence="2" id="KW-1185">Reference proteome</keyword>
<dbReference type="InterPro" id="IPR011692">
    <property type="entry name" value="Stress_up-reg_Nod19"/>
</dbReference>
<comment type="caution">
    <text evidence="1">The sequence shown here is derived from an EMBL/GenBank/DDBJ whole genome shotgun (WGS) entry which is preliminary data.</text>
</comment>
<gene>
    <name evidence="1" type="ORF">PIB30_050079</name>
</gene>
<proteinExistence type="predicted"/>